<accession>A0ABY1NC30</accession>
<keyword evidence="2" id="KW-1185">Reference proteome</keyword>
<dbReference type="EMBL" id="FXTY01000001">
    <property type="protein sequence ID" value="SMP05587.1"/>
    <property type="molecule type" value="Genomic_DNA"/>
</dbReference>
<gene>
    <name evidence="1" type="ORF">SAMN06265373_101579</name>
</gene>
<dbReference type="Proteomes" id="UP001157961">
    <property type="component" value="Unassembled WGS sequence"/>
</dbReference>
<organism evidence="1 2">
    <name type="scientific">Shimia sagamensis</name>
    <dbReference type="NCBI Taxonomy" id="1566352"/>
    <lineage>
        <taxon>Bacteria</taxon>
        <taxon>Pseudomonadati</taxon>
        <taxon>Pseudomonadota</taxon>
        <taxon>Alphaproteobacteria</taxon>
        <taxon>Rhodobacterales</taxon>
        <taxon>Roseobacteraceae</taxon>
    </lineage>
</organism>
<name>A0ABY1NC30_9RHOB</name>
<evidence type="ECO:0000313" key="1">
    <source>
        <dbReference type="EMBL" id="SMP05587.1"/>
    </source>
</evidence>
<protein>
    <submittedName>
        <fullName evidence="1">Uncharacterized protein</fullName>
    </submittedName>
</protein>
<comment type="caution">
    <text evidence="1">The sequence shown here is derived from an EMBL/GenBank/DDBJ whole genome shotgun (WGS) entry which is preliminary data.</text>
</comment>
<sequence length="73" mass="7981">MTVSSQKVAQPPAVALAQSMFRAQNQIAKESGGTLPELSFRDDKDKWVSLARQTIRVLENQGYTLSKSEPASS</sequence>
<proteinExistence type="predicted"/>
<reference evidence="1 2" key="1">
    <citation type="submission" date="2017-05" db="EMBL/GenBank/DDBJ databases">
        <authorList>
            <person name="Varghese N."/>
            <person name="Submissions S."/>
        </authorList>
    </citation>
    <scope>NUCLEOTIDE SEQUENCE [LARGE SCALE GENOMIC DNA]</scope>
    <source>
        <strain evidence="1 2">DSM 29734</strain>
    </source>
</reference>
<evidence type="ECO:0000313" key="2">
    <source>
        <dbReference type="Proteomes" id="UP001157961"/>
    </source>
</evidence>
<dbReference type="RefSeq" id="WP_283424428.1">
    <property type="nucleotide sequence ID" value="NZ_FXTY01000001.1"/>
</dbReference>